<dbReference type="InterPro" id="IPR000891">
    <property type="entry name" value="PYR_CT"/>
</dbReference>
<dbReference type="Pfam" id="PF00682">
    <property type="entry name" value="HMGL-like"/>
    <property type="match status" value="1"/>
</dbReference>
<evidence type="ECO:0000259" key="4">
    <source>
        <dbReference type="PROSITE" id="PS50991"/>
    </source>
</evidence>
<dbReference type="OrthoDB" id="9784013at2"/>
<name>A0A2T6BQZ1_9BACL</name>
<reference evidence="5 6" key="1">
    <citation type="submission" date="2018-04" db="EMBL/GenBank/DDBJ databases">
        <title>Genomic Encyclopedia of Archaeal and Bacterial Type Strains, Phase II (KMG-II): from individual species to whole genera.</title>
        <authorList>
            <person name="Goeker M."/>
        </authorList>
    </citation>
    <scope>NUCLEOTIDE SEQUENCE [LARGE SCALE GENOMIC DNA]</scope>
    <source>
        <strain evidence="5 6">DSM 45787</strain>
    </source>
</reference>
<dbReference type="FunFam" id="3.20.20.70:FF:000071">
    <property type="entry name" value="Hydroxymethylglutaryl-CoA lyase"/>
    <property type="match status" value="1"/>
</dbReference>
<dbReference type="InterPro" id="IPR043594">
    <property type="entry name" value="HMGL"/>
</dbReference>
<dbReference type="GO" id="GO:0006552">
    <property type="term" value="P:L-leucine catabolic process"/>
    <property type="evidence" value="ECO:0007669"/>
    <property type="project" value="TreeGrafter"/>
</dbReference>
<dbReference type="PROSITE" id="PS50991">
    <property type="entry name" value="PYR_CT"/>
    <property type="match status" value="1"/>
</dbReference>
<keyword evidence="3 5" id="KW-0456">Lyase</keyword>
<dbReference type="SUPFAM" id="SSF51569">
    <property type="entry name" value="Aldolase"/>
    <property type="match status" value="1"/>
</dbReference>
<dbReference type="GO" id="GO:0046872">
    <property type="term" value="F:metal ion binding"/>
    <property type="evidence" value="ECO:0007669"/>
    <property type="project" value="UniProtKB-KW"/>
</dbReference>
<evidence type="ECO:0000256" key="3">
    <source>
        <dbReference type="ARBA" id="ARBA00023239"/>
    </source>
</evidence>
<organism evidence="5 6">
    <name type="scientific">Melghirimyces profundicolus</name>
    <dbReference type="NCBI Taxonomy" id="1242148"/>
    <lineage>
        <taxon>Bacteria</taxon>
        <taxon>Bacillati</taxon>
        <taxon>Bacillota</taxon>
        <taxon>Bacilli</taxon>
        <taxon>Bacillales</taxon>
        <taxon>Thermoactinomycetaceae</taxon>
        <taxon>Melghirimyces</taxon>
    </lineage>
</organism>
<dbReference type="NCBIfam" id="NF004283">
    <property type="entry name" value="PRK05692.1"/>
    <property type="match status" value="1"/>
</dbReference>
<comment type="similarity">
    <text evidence="1">Belongs to the HMG-CoA lyase family.</text>
</comment>
<feature type="domain" description="Pyruvate carboxyltransferase" evidence="4">
    <location>
        <begin position="2"/>
        <end position="270"/>
    </location>
</feature>
<accession>A0A2T6BQZ1</accession>
<evidence type="ECO:0000313" key="5">
    <source>
        <dbReference type="EMBL" id="PTX58503.1"/>
    </source>
</evidence>
<dbReference type="Proteomes" id="UP000244240">
    <property type="component" value="Unassembled WGS sequence"/>
</dbReference>
<evidence type="ECO:0000256" key="2">
    <source>
        <dbReference type="ARBA" id="ARBA00022723"/>
    </source>
</evidence>
<dbReference type="PANTHER" id="PTHR42738">
    <property type="entry name" value="HYDROXYMETHYLGLUTARYL-COA LYASE"/>
    <property type="match status" value="1"/>
</dbReference>
<evidence type="ECO:0000313" key="6">
    <source>
        <dbReference type="Proteomes" id="UP000244240"/>
    </source>
</evidence>
<dbReference type="GO" id="GO:0004419">
    <property type="term" value="F:hydroxymethylglutaryl-CoA lyase activity"/>
    <property type="evidence" value="ECO:0007669"/>
    <property type="project" value="TreeGrafter"/>
</dbReference>
<dbReference type="InterPro" id="IPR013785">
    <property type="entry name" value="Aldolase_TIM"/>
</dbReference>
<dbReference type="Gene3D" id="3.20.20.70">
    <property type="entry name" value="Aldolase class I"/>
    <property type="match status" value="1"/>
</dbReference>
<gene>
    <name evidence="5" type="ORF">C8P63_11690</name>
</gene>
<proteinExistence type="inferred from homology"/>
<dbReference type="AlphaFoldDB" id="A0A2T6BQZ1"/>
<dbReference type="PANTHER" id="PTHR42738:SF7">
    <property type="entry name" value="HYDROXYMETHYLGLUTARYL-COA LYASE"/>
    <property type="match status" value="1"/>
</dbReference>
<evidence type="ECO:0000256" key="1">
    <source>
        <dbReference type="ARBA" id="ARBA00009405"/>
    </source>
</evidence>
<keyword evidence="6" id="KW-1185">Reference proteome</keyword>
<sequence length="299" mass="32572">MIEICEVGPRDGLQNEKKILSTDTKVEWIHRLIDAGIKKIEALSFVNPKVVPQMADAEAVMEQVVKREDIQYAGLVLSRSGLERALTTDVDVFHVVTATSDAFNQKNARRTVDQALDELIPVIRECVSEGKDVVGVLGTSFGCPYEGWMPLSRVLQVAESFLQAGCHEITLADTTGMANPAQIKDVVRAFTKAFGDDVKLGLHFHNTRGLGLANVLAGFDAGVRRFDSSNAGLGGCPFAPKAVGNVCTEDLVNMFHQMGEDTGINLQALIDLAHWMESVMERPLDGMLMKAGLAYESPR</sequence>
<comment type="caution">
    <text evidence="5">The sequence shown here is derived from an EMBL/GenBank/DDBJ whole genome shotgun (WGS) entry which is preliminary data.</text>
</comment>
<dbReference type="GO" id="GO:0046951">
    <property type="term" value="P:ketone body biosynthetic process"/>
    <property type="evidence" value="ECO:0007669"/>
    <property type="project" value="TreeGrafter"/>
</dbReference>
<dbReference type="EMBL" id="QBKR01000016">
    <property type="protein sequence ID" value="PTX58503.1"/>
    <property type="molecule type" value="Genomic_DNA"/>
</dbReference>
<keyword evidence="2" id="KW-0479">Metal-binding</keyword>
<dbReference type="CDD" id="cd07938">
    <property type="entry name" value="DRE_TIM_HMGL"/>
    <property type="match status" value="1"/>
</dbReference>
<protein>
    <submittedName>
        <fullName evidence="5">Hydroxymethylglutaryl-CoA lyase</fullName>
    </submittedName>
</protein>
<dbReference type="RefSeq" id="WP_108024514.1">
    <property type="nucleotide sequence ID" value="NZ_QBKR01000016.1"/>
</dbReference>